<evidence type="ECO:0000256" key="8">
    <source>
        <dbReference type="ARBA" id="ARBA00023004"/>
    </source>
</evidence>
<proteinExistence type="inferred from homology"/>
<comment type="caution">
    <text evidence="11">The sequence shown here is derived from an EMBL/GenBank/DDBJ whole genome shotgun (WGS) entry which is preliminary data.</text>
</comment>
<evidence type="ECO:0000256" key="5">
    <source>
        <dbReference type="ARBA" id="ARBA00004892"/>
    </source>
</evidence>
<keyword evidence="8" id="KW-0408">Iron</keyword>
<dbReference type="Proteomes" id="UP000644010">
    <property type="component" value="Unassembled WGS sequence"/>
</dbReference>
<dbReference type="PANTHER" id="PTHR30387">
    <property type="entry name" value="MANNONATE DEHYDRATASE"/>
    <property type="match status" value="1"/>
</dbReference>
<name>A0ABR7DZ25_9BACT</name>
<evidence type="ECO:0000256" key="10">
    <source>
        <dbReference type="ARBA" id="ARBA00023239"/>
    </source>
</evidence>
<evidence type="ECO:0000313" key="12">
    <source>
        <dbReference type="Proteomes" id="UP000644010"/>
    </source>
</evidence>
<evidence type="ECO:0000256" key="9">
    <source>
        <dbReference type="ARBA" id="ARBA00023211"/>
    </source>
</evidence>
<evidence type="ECO:0000256" key="7">
    <source>
        <dbReference type="ARBA" id="ARBA00012927"/>
    </source>
</evidence>
<evidence type="ECO:0000256" key="3">
    <source>
        <dbReference type="ARBA" id="ARBA00001954"/>
    </source>
</evidence>
<evidence type="ECO:0000313" key="11">
    <source>
        <dbReference type="EMBL" id="MBC5642775.1"/>
    </source>
</evidence>
<comment type="cofactor">
    <cofactor evidence="2">
        <name>Mn(2+)</name>
        <dbReference type="ChEBI" id="CHEBI:29035"/>
    </cofactor>
</comment>
<accession>A0ABR7DZ25</accession>
<evidence type="ECO:0000256" key="6">
    <source>
        <dbReference type="ARBA" id="ARBA00007389"/>
    </source>
</evidence>
<comment type="catalytic activity">
    <reaction evidence="1">
        <text>D-mannonate = 2-dehydro-3-deoxy-D-gluconate + H2O</text>
        <dbReference type="Rhea" id="RHEA:20097"/>
        <dbReference type="ChEBI" id="CHEBI:15377"/>
        <dbReference type="ChEBI" id="CHEBI:17767"/>
        <dbReference type="ChEBI" id="CHEBI:57990"/>
        <dbReference type="EC" id="4.2.1.8"/>
    </reaction>
</comment>
<dbReference type="Pfam" id="PF03786">
    <property type="entry name" value="UxuA"/>
    <property type="match status" value="2"/>
</dbReference>
<keyword evidence="10" id="KW-0456">Lyase</keyword>
<evidence type="ECO:0000256" key="1">
    <source>
        <dbReference type="ARBA" id="ARBA00001794"/>
    </source>
</evidence>
<comment type="similarity">
    <text evidence="6">Belongs to the mannonate dehydratase family.</text>
</comment>
<organism evidence="11 12">
    <name type="scientific">Parabacteroides segnis</name>
    <dbReference type="NCBI Taxonomy" id="2763058"/>
    <lineage>
        <taxon>Bacteria</taxon>
        <taxon>Pseudomonadati</taxon>
        <taxon>Bacteroidota</taxon>
        <taxon>Bacteroidia</taxon>
        <taxon>Bacteroidales</taxon>
        <taxon>Tannerellaceae</taxon>
        <taxon>Parabacteroides</taxon>
    </lineage>
</organism>
<dbReference type="PANTHER" id="PTHR30387:SF2">
    <property type="entry name" value="MANNONATE DEHYDRATASE"/>
    <property type="match status" value="1"/>
</dbReference>
<gene>
    <name evidence="11" type="ORF">H8S77_07735</name>
</gene>
<dbReference type="InterPro" id="IPR036237">
    <property type="entry name" value="Xyl_isomerase-like_sf"/>
</dbReference>
<dbReference type="SUPFAM" id="SSF51658">
    <property type="entry name" value="Xylose isomerase-like"/>
    <property type="match status" value="1"/>
</dbReference>
<sequence length="348" mass="39457">MHLGFGLYRHMLNPAYYSFARQCGATHIIVHLVDYFGNCNSGTNQPVGDSSGWGDVQSDRSIWSVESLQKLKEEIEEEGLIFYGIENFNPYDWYDVLLDGPLKNTQMDFLKQIVRNMGKVGIPVMGYNFSLAGVTGRIEGPFARGGAISVGMQDIDNSPLPDGVVWNMRYAENKENKQQPVCTSEELWNRVGWFLNQLLPVAEEAGVRLAAHPDDPPVPFLRNTPRLVIQPSLYGRLRDINPSPNNCFEYCLGTLTEMTEGNIYEYTEMYARDNRLAYIHLRNVKGKVPMYRETFIDEGDLDVKRIIKILNEINYEGVIIPDHTPLMACDAPWHAGMAYAMGYLKALI</sequence>
<keyword evidence="9" id="KW-0464">Manganese</keyword>
<comment type="function">
    <text evidence="4">Catalyzes the dehydration of D-mannonate.</text>
</comment>
<dbReference type="EC" id="4.2.1.8" evidence="7"/>
<comment type="pathway">
    <text evidence="5">Carbohydrate metabolism; pentose and glucuronate interconversion.</text>
</comment>
<keyword evidence="12" id="KW-1185">Reference proteome</keyword>
<dbReference type="EMBL" id="JACOOI010000006">
    <property type="protein sequence ID" value="MBC5642775.1"/>
    <property type="molecule type" value="Genomic_DNA"/>
</dbReference>
<evidence type="ECO:0000256" key="4">
    <source>
        <dbReference type="ARBA" id="ARBA00002713"/>
    </source>
</evidence>
<comment type="cofactor">
    <cofactor evidence="3">
        <name>Fe(2+)</name>
        <dbReference type="ChEBI" id="CHEBI:29033"/>
    </cofactor>
</comment>
<evidence type="ECO:0000256" key="2">
    <source>
        <dbReference type="ARBA" id="ARBA00001936"/>
    </source>
</evidence>
<dbReference type="InterPro" id="IPR004628">
    <property type="entry name" value="Man_deHydtase"/>
</dbReference>
<reference evidence="11 12" key="1">
    <citation type="submission" date="2020-08" db="EMBL/GenBank/DDBJ databases">
        <title>Genome public.</title>
        <authorList>
            <person name="Liu C."/>
            <person name="Sun Q."/>
        </authorList>
    </citation>
    <scope>NUCLEOTIDE SEQUENCE [LARGE SCALE GENOMIC DNA]</scope>
    <source>
        <strain evidence="11 12">BX2</strain>
    </source>
</reference>
<protein>
    <recommendedName>
        <fullName evidence="7">mannonate dehydratase</fullName>
        <ecNumber evidence="7">4.2.1.8</ecNumber>
    </recommendedName>
</protein>
<dbReference type="Gene3D" id="3.20.20.150">
    <property type="entry name" value="Divalent-metal-dependent TIM barrel enzymes"/>
    <property type="match status" value="1"/>
</dbReference>